<evidence type="ECO:0000313" key="2">
    <source>
        <dbReference type="EMBL" id="MBH1638395.1"/>
    </source>
</evidence>
<evidence type="ECO:0000259" key="1">
    <source>
        <dbReference type="Pfam" id="PF01872"/>
    </source>
</evidence>
<dbReference type="InterPro" id="IPR024072">
    <property type="entry name" value="DHFR-like_dom_sf"/>
</dbReference>
<feature type="domain" description="Bacterial bifunctional deaminase-reductase C-terminal" evidence="1">
    <location>
        <begin position="10"/>
        <end position="177"/>
    </location>
</feature>
<dbReference type="GO" id="GO:0008703">
    <property type="term" value="F:5-amino-6-(5-phosphoribosylamino)uracil reductase activity"/>
    <property type="evidence" value="ECO:0007669"/>
    <property type="project" value="InterPro"/>
</dbReference>
<dbReference type="Pfam" id="PF01872">
    <property type="entry name" value="RibD_C"/>
    <property type="match status" value="1"/>
</dbReference>
<dbReference type="PANTHER" id="PTHR38011">
    <property type="entry name" value="DIHYDROFOLATE REDUCTASE FAMILY PROTEIN (AFU_ORTHOLOGUE AFUA_8G06820)"/>
    <property type="match status" value="1"/>
</dbReference>
<comment type="caution">
    <text evidence="2">The sequence shown here is derived from an EMBL/GenBank/DDBJ whole genome shotgun (WGS) entry which is preliminary data.</text>
</comment>
<proteinExistence type="predicted"/>
<name>A0AA40XYY1_STEMA</name>
<dbReference type="EMBL" id="JADUNO010000005">
    <property type="protein sequence ID" value="MBH1638395.1"/>
    <property type="molecule type" value="Genomic_DNA"/>
</dbReference>
<organism evidence="2 3">
    <name type="scientific">Stenotrophomonas maltophilia</name>
    <name type="common">Pseudomonas maltophilia</name>
    <name type="synonym">Xanthomonas maltophilia</name>
    <dbReference type="NCBI Taxonomy" id="40324"/>
    <lineage>
        <taxon>Bacteria</taxon>
        <taxon>Pseudomonadati</taxon>
        <taxon>Pseudomonadota</taxon>
        <taxon>Gammaproteobacteria</taxon>
        <taxon>Lysobacterales</taxon>
        <taxon>Lysobacteraceae</taxon>
        <taxon>Stenotrophomonas</taxon>
        <taxon>Stenotrophomonas maltophilia group</taxon>
    </lineage>
</organism>
<dbReference type="GO" id="GO:0009231">
    <property type="term" value="P:riboflavin biosynthetic process"/>
    <property type="evidence" value="ECO:0007669"/>
    <property type="project" value="InterPro"/>
</dbReference>
<dbReference type="Proteomes" id="UP000616785">
    <property type="component" value="Unassembled WGS sequence"/>
</dbReference>
<gene>
    <name evidence="2" type="ORF">I5U57_02895</name>
</gene>
<sequence>MSPASSRIRAYMGSSLDGYIAGPGNELDWLSADHARAGDLPASPDYLDYPRFIADIGCLLMGRTTYEVVAAMPEWPYAGLPVLVASHRPLQDAPDGVQVAEGSIEVLVERARTLAAGRDVYVDGGAIIRQAVQAQLLDDLVLTWLPILLGGGVRLFDLLPEPVTLQFSGVAAAGNGLLQVSARLLPQKNSSSNR</sequence>
<dbReference type="InterPro" id="IPR050765">
    <property type="entry name" value="Riboflavin_Biosynth_HTPR"/>
</dbReference>
<protein>
    <submittedName>
        <fullName evidence="2">Dihydrofolate reductase</fullName>
    </submittedName>
</protein>
<dbReference type="PANTHER" id="PTHR38011:SF11">
    <property type="entry name" value="2,5-DIAMINO-6-RIBOSYLAMINO-4(3H)-PYRIMIDINONE 5'-PHOSPHATE REDUCTASE"/>
    <property type="match status" value="1"/>
</dbReference>
<reference evidence="2" key="1">
    <citation type="submission" date="2020-11" db="EMBL/GenBank/DDBJ databases">
        <title>Enhanced detection system for hospital associated transmission using whole genome sequencing surveillance.</title>
        <authorList>
            <person name="Harrison L.H."/>
            <person name="Van Tyne D."/>
            <person name="Marsh J.W."/>
            <person name="Griffith M.P."/>
            <person name="Snyder D.J."/>
            <person name="Cooper V.S."/>
            <person name="Mustapha M."/>
        </authorList>
    </citation>
    <scope>NUCLEOTIDE SEQUENCE</scope>
    <source>
        <strain evidence="2">STEN00092</strain>
    </source>
</reference>
<accession>A0AA40XYY1</accession>
<dbReference type="Gene3D" id="3.40.430.10">
    <property type="entry name" value="Dihydrofolate Reductase, subunit A"/>
    <property type="match status" value="1"/>
</dbReference>
<dbReference type="AlphaFoldDB" id="A0AA40XYY1"/>
<evidence type="ECO:0000313" key="3">
    <source>
        <dbReference type="Proteomes" id="UP000616785"/>
    </source>
</evidence>
<dbReference type="InterPro" id="IPR002734">
    <property type="entry name" value="RibDG_C"/>
</dbReference>
<dbReference type="SUPFAM" id="SSF53597">
    <property type="entry name" value="Dihydrofolate reductase-like"/>
    <property type="match status" value="1"/>
</dbReference>